<evidence type="ECO:0000313" key="2">
    <source>
        <dbReference type="Proteomes" id="UP000492820"/>
    </source>
</evidence>
<dbReference type="Proteomes" id="UP000492820">
    <property type="component" value="Unassembled WGS sequence"/>
</dbReference>
<proteinExistence type="predicted"/>
<dbReference type="EMBL" id="LK028591">
    <property type="protein sequence ID" value="CDS23520.1"/>
    <property type="molecule type" value="Genomic_DNA"/>
</dbReference>
<accession>A0A068WUK8</accession>
<reference evidence="1 2" key="1">
    <citation type="journal article" date="2013" name="Nature">
        <title>The genomes of four tapeworm species reveal adaptations to parasitism.</title>
        <authorList>
            <person name="Tsai I.J."/>
            <person name="Zarowiecki M."/>
            <person name="Holroyd N."/>
            <person name="Garciarrubio A."/>
            <person name="Sanchez-Flores A."/>
            <person name="Brooks K.L."/>
            <person name="Tracey A."/>
            <person name="Bobes R.J."/>
            <person name="Fragoso G."/>
            <person name="Sciutto E."/>
            <person name="Aslett M."/>
            <person name="Beasley H."/>
            <person name="Bennett H.M."/>
            <person name="Cai J."/>
            <person name="Camicia F."/>
            <person name="Clark R."/>
            <person name="Cucher M."/>
            <person name="De Silva N."/>
            <person name="Day T.A."/>
            <person name="Deplazes P."/>
            <person name="Estrada K."/>
            <person name="Fernandez C."/>
            <person name="Holland P.W."/>
            <person name="Hou J."/>
            <person name="Hu S."/>
            <person name="Huckvale T."/>
            <person name="Hung S.S."/>
            <person name="Kamenetzky L."/>
            <person name="Keane J.A."/>
            <person name="Kiss F."/>
            <person name="Koziol U."/>
            <person name="Lambert O."/>
            <person name="Liu K."/>
            <person name="Luo X."/>
            <person name="Luo Y."/>
            <person name="Macchiaroli N."/>
            <person name="Nichol S."/>
            <person name="Paps J."/>
            <person name="Parkinson J."/>
            <person name="Pouchkina-Stantcheva N."/>
            <person name="Riddiford N."/>
            <person name="Rosenzvit M."/>
            <person name="Salinas G."/>
            <person name="Wasmuth J.D."/>
            <person name="Zamanian M."/>
            <person name="Zheng Y."/>
            <person name="Cai X."/>
            <person name="Soberon X."/>
            <person name="Olson P.D."/>
            <person name="Laclette J.P."/>
            <person name="Brehm K."/>
            <person name="Berriman M."/>
            <person name="Garciarrubio A."/>
            <person name="Bobes R.J."/>
            <person name="Fragoso G."/>
            <person name="Sanchez-Flores A."/>
            <person name="Estrada K."/>
            <person name="Cevallos M.A."/>
            <person name="Morett E."/>
            <person name="Gonzalez V."/>
            <person name="Portillo T."/>
            <person name="Ochoa-Leyva A."/>
            <person name="Jose M.V."/>
            <person name="Sciutto E."/>
            <person name="Landa A."/>
            <person name="Jimenez L."/>
            <person name="Valdes V."/>
            <person name="Carrero J.C."/>
            <person name="Larralde C."/>
            <person name="Morales-Montor J."/>
            <person name="Limon-Lason J."/>
            <person name="Soberon X."/>
            <person name="Laclette J.P."/>
        </authorList>
    </citation>
    <scope>NUCLEOTIDE SEQUENCE [LARGE SCALE GENOMIC DNA]</scope>
</reference>
<evidence type="ECO:0000313" key="3">
    <source>
        <dbReference type="WBParaSite" id="EgrG_000721100"/>
    </source>
</evidence>
<reference evidence="3" key="3">
    <citation type="submission" date="2020-10" db="UniProtKB">
        <authorList>
            <consortium name="WormBaseParasite"/>
        </authorList>
    </citation>
    <scope>IDENTIFICATION</scope>
</reference>
<name>A0A068WUK8_ECHGR</name>
<reference evidence="1" key="2">
    <citation type="submission" date="2014-06" db="EMBL/GenBank/DDBJ databases">
        <authorList>
            <person name="Aslett M."/>
        </authorList>
    </citation>
    <scope>NUCLEOTIDE SEQUENCE</scope>
</reference>
<dbReference type="WBParaSite" id="EgrG_000721100">
    <property type="protein sequence ID" value="EgrG_000721100"/>
    <property type="gene ID" value="EgrG_000721100"/>
</dbReference>
<protein>
    <submittedName>
        <fullName evidence="1 3">Uncharacterized protein</fullName>
    </submittedName>
</protein>
<gene>
    <name evidence="1" type="ORF">EgrG_000721100</name>
</gene>
<dbReference type="OrthoDB" id="60315at2759"/>
<organism evidence="1">
    <name type="scientific">Echinococcus granulosus</name>
    <name type="common">Hydatid tapeworm</name>
    <dbReference type="NCBI Taxonomy" id="6210"/>
    <lineage>
        <taxon>Eukaryota</taxon>
        <taxon>Metazoa</taxon>
        <taxon>Spiralia</taxon>
        <taxon>Lophotrochozoa</taxon>
        <taxon>Platyhelminthes</taxon>
        <taxon>Cestoda</taxon>
        <taxon>Eucestoda</taxon>
        <taxon>Cyclophyllidea</taxon>
        <taxon>Taeniidae</taxon>
        <taxon>Echinococcus</taxon>
        <taxon>Echinococcus granulosus group</taxon>
    </lineage>
</organism>
<sequence length="227" mass="25835">MPRGILSNPQPRVHAPQMSLDCVHFAPPKDINVELVHNSDFLLVQLHFPGIGNSPSSLTPQNARGKSRLFSCFISSKSHVPTHESTWMKLVDEKTPSTVMRSGEWVPIQPGMKHVNGEMWLRIFRRRVSIMMIPPKQEKDVMRVDPKTSVLQGPPVTRYYYWDSGQLNRALNPRRSEILVKHDHVFLRLACSGELWTEEDVKGLQKVFQNEEAEMGSKVASNVQGVM</sequence>
<evidence type="ECO:0000313" key="1">
    <source>
        <dbReference type="EMBL" id="CDS23520.1"/>
    </source>
</evidence>
<dbReference type="AlphaFoldDB" id="A0A068WUK8"/>